<dbReference type="RefSeq" id="XP_014671154.1">
    <property type="nucleotide sequence ID" value="XM_014815668.1"/>
</dbReference>
<dbReference type="PANTHER" id="PTHR14776:SF1">
    <property type="entry name" value="CADHERIN-LIKE AND PC-ESTERASE DOMAIN-CONTAINING PROTEIN 1"/>
    <property type="match status" value="1"/>
</dbReference>
<reference evidence="2" key="1">
    <citation type="submission" date="2025-08" db="UniProtKB">
        <authorList>
            <consortium name="RefSeq"/>
        </authorList>
    </citation>
    <scope>IDENTIFICATION</scope>
</reference>
<protein>
    <submittedName>
        <fullName evidence="2">Cadherin-like and PC-esterase domain-containing protein 1</fullName>
    </submittedName>
</protein>
<accession>A0ABM1EG33</accession>
<dbReference type="Proteomes" id="UP000695022">
    <property type="component" value="Unplaced"/>
</dbReference>
<proteinExistence type="predicted"/>
<organism evidence="1 2">
    <name type="scientific">Priapulus caudatus</name>
    <name type="common">Priapulid worm</name>
    <dbReference type="NCBI Taxonomy" id="37621"/>
    <lineage>
        <taxon>Eukaryota</taxon>
        <taxon>Metazoa</taxon>
        <taxon>Ecdysozoa</taxon>
        <taxon>Scalidophora</taxon>
        <taxon>Priapulida</taxon>
        <taxon>Priapulimorpha</taxon>
        <taxon>Priapulimorphida</taxon>
        <taxon>Priapulidae</taxon>
        <taxon>Priapulus</taxon>
    </lineage>
</organism>
<name>A0ABM1EG33_PRICU</name>
<dbReference type="PANTHER" id="PTHR14776">
    <property type="entry name" value="CADHERIN-LIKE AND PC-ESTERASE DOMAIN-CONTAINING PROTEIN 1"/>
    <property type="match status" value="1"/>
</dbReference>
<evidence type="ECO:0000313" key="2">
    <source>
        <dbReference type="RefSeq" id="XP_014671154.1"/>
    </source>
</evidence>
<dbReference type="GeneID" id="106811927"/>
<evidence type="ECO:0000313" key="1">
    <source>
        <dbReference type="Proteomes" id="UP000695022"/>
    </source>
</evidence>
<gene>
    <name evidence="2" type="primary">LOC106811927</name>
</gene>
<sequence>MCLAGRKVLVFGDSTMGGVARYIQERLIRTRTKFTTDPEVIVQGYIDHHWTLDDAGSPHELEKAQNAFDTLLRRAGKLENGDKTVLLFGASYWLTPQHIPWLLENLKKNRLDKIAIQIKSINVALHLPAKELNKVLEPRAILERAQETAEMAEQHGVAVTDAFNMTAARYREFRAGGFCACHFDIVKKKKKDVVSDSDPRQIGDTGINTVFTDMIISSLCRRLLM</sequence>
<keyword evidence="1" id="KW-1185">Reference proteome</keyword>